<evidence type="ECO:0000313" key="4">
    <source>
        <dbReference type="EMBL" id="ANN74229.1"/>
    </source>
</evidence>
<dbReference type="KEGG" id="bbro:BAU06_24725"/>
<dbReference type="GO" id="GO:0032259">
    <property type="term" value="P:methylation"/>
    <property type="evidence" value="ECO:0007669"/>
    <property type="project" value="UniProtKB-KW"/>
</dbReference>
<dbReference type="AlphaFoldDB" id="A0A193G4U2"/>
<evidence type="ECO:0000313" key="6">
    <source>
        <dbReference type="Proteomes" id="UP000092213"/>
    </source>
</evidence>
<gene>
    <name evidence="3" type="ORF">BAU06_24725</name>
    <name evidence="4" type="ORF">BAU08_25300</name>
</gene>
<keyword evidence="5" id="KW-1185">Reference proteome</keyword>
<organism evidence="4 6">
    <name type="scientific">Bordetella bronchialis</name>
    <dbReference type="NCBI Taxonomy" id="463025"/>
    <lineage>
        <taxon>Bacteria</taxon>
        <taxon>Pseudomonadati</taxon>
        <taxon>Pseudomonadota</taxon>
        <taxon>Betaproteobacteria</taxon>
        <taxon>Burkholderiales</taxon>
        <taxon>Alcaligenaceae</taxon>
        <taxon>Bordetella</taxon>
    </lineage>
</organism>
<dbReference type="RefSeq" id="WP_066356936.1">
    <property type="nucleotide sequence ID" value="NZ_CBCSFJ010000002.1"/>
</dbReference>
<proteinExistence type="predicted"/>
<dbReference type="Pfam" id="PF13649">
    <property type="entry name" value="Methyltransf_25"/>
    <property type="match status" value="1"/>
</dbReference>
<dbReference type="Gene3D" id="3.40.50.150">
    <property type="entry name" value="Vaccinia Virus protein VP39"/>
    <property type="match status" value="1"/>
</dbReference>
<dbReference type="OrthoDB" id="9810247at2"/>
<dbReference type="InterPro" id="IPR041698">
    <property type="entry name" value="Methyltransf_25"/>
</dbReference>
<dbReference type="InterPro" id="IPR029063">
    <property type="entry name" value="SAM-dependent_MTases_sf"/>
</dbReference>
<evidence type="ECO:0000259" key="2">
    <source>
        <dbReference type="Pfam" id="PF13649"/>
    </source>
</evidence>
<evidence type="ECO:0000256" key="1">
    <source>
        <dbReference type="ARBA" id="ARBA00022679"/>
    </source>
</evidence>
<feature type="domain" description="Methyltransferase" evidence="2">
    <location>
        <begin position="84"/>
        <end position="181"/>
    </location>
</feature>
<dbReference type="SUPFAM" id="SSF53335">
    <property type="entry name" value="S-adenosyl-L-methionine-dependent methyltransferases"/>
    <property type="match status" value="1"/>
</dbReference>
<evidence type="ECO:0000313" key="3">
    <source>
        <dbReference type="EMBL" id="ANN69081.1"/>
    </source>
</evidence>
<name>A0A193G4U2_9BORD</name>
<sequence length="263" mass="30311">MAIPYHVKFPYIDLWKGLIRGKLLIQRRLRRHLRDQSKGWPSEQRYTHGYFYQGLEELGITGAKPTGFRFRQYDVDAILKDADVLDIGSNCGFVAVYCARLARSVVAVELNPYLNRIAMETARHFKLHNVEVVESDFTKYETDRKFDVVLSFSNHHTIDGNLNMGFEAYIEKIAGTLKPGGYLLFESHNVFAPGAGGVGDDGDMEQKVAIMNRLFDIERYKMVRCFLKHGVEDLDKLFIVARRSDSPRPVEFDLSKAIQRYEY</sequence>
<dbReference type="STRING" id="463025.BAU08_25300"/>
<dbReference type="EMBL" id="CP016171">
    <property type="protein sequence ID" value="ANN74229.1"/>
    <property type="molecule type" value="Genomic_DNA"/>
</dbReference>
<dbReference type="CDD" id="cd02440">
    <property type="entry name" value="AdoMet_MTases"/>
    <property type="match status" value="1"/>
</dbReference>
<accession>A0A193G4U2</accession>
<protein>
    <submittedName>
        <fullName evidence="4">Methyltransferase</fullName>
    </submittedName>
</protein>
<dbReference type="Proteomes" id="UP000091897">
    <property type="component" value="Chromosome"/>
</dbReference>
<keyword evidence="1 4" id="KW-0808">Transferase</keyword>
<dbReference type="PANTHER" id="PTHR43861">
    <property type="entry name" value="TRANS-ACONITATE 2-METHYLTRANSFERASE-RELATED"/>
    <property type="match status" value="1"/>
</dbReference>
<reference evidence="5 6" key="1">
    <citation type="submission" date="2016-06" db="EMBL/GenBank/DDBJ databases">
        <title>Complete genome sequences of Bordetella bronchialis and Bordetella flabilis.</title>
        <authorList>
            <person name="LiPuma J.J."/>
            <person name="Spilker T."/>
        </authorList>
    </citation>
    <scope>NUCLEOTIDE SEQUENCE [LARGE SCALE GENOMIC DNA]</scope>
    <source>
        <strain evidence="4 6">AU17976</strain>
        <strain evidence="3 5">AU3182</strain>
    </source>
</reference>
<dbReference type="EMBL" id="CP016170">
    <property type="protein sequence ID" value="ANN69081.1"/>
    <property type="molecule type" value="Genomic_DNA"/>
</dbReference>
<dbReference type="GO" id="GO:0008168">
    <property type="term" value="F:methyltransferase activity"/>
    <property type="evidence" value="ECO:0007669"/>
    <property type="project" value="UniProtKB-KW"/>
</dbReference>
<dbReference type="Proteomes" id="UP000092213">
    <property type="component" value="Chromosome"/>
</dbReference>
<keyword evidence="4" id="KW-0489">Methyltransferase</keyword>
<evidence type="ECO:0000313" key="5">
    <source>
        <dbReference type="Proteomes" id="UP000091897"/>
    </source>
</evidence>